<keyword evidence="3" id="KW-1185">Reference proteome</keyword>
<gene>
    <name evidence="2" type="ORF">C8256_09415</name>
</gene>
<feature type="transmembrane region" description="Helical" evidence="1">
    <location>
        <begin position="123"/>
        <end position="146"/>
    </location>
</feature>
<protein>
    <submittedName>
        <fullName evidence="2">Uncharacterized protein</fullName>
    </submittedName>
</protein>
<reference evidence="2 3" key="1">
    <citation type="submission" date="2018-03" db="EMBL/GenBank/DDBJ databases">
        <title>First report of an OXA-48+CTX-M-M-producing Kluyvera ascorbata clone recovered from patients admitted in a University Hospital in Madrid, Spain.</title>
        <authorList>
            <person name="Hernandez-Garcia M."/>
            <person name="Leon-Sampedro R."/>
            <person name="Perez-Viso B."/>
            <person name="Morosini M.I."/>
            <person name="Lopez-Fresnena N."/>
            <person name="Coque T.M."/>
            <person name="Bonten M."/>
            <person name="Malhotra-Kumar S."/>
            <person name="Ruiz-Garbajosa P."/>
            <person name="Canton R."/>
        </authorList>
    </citation>
    <scope>NUCLEOTIDE SEQUENCE [LARGE SCALE GENOMIC DNA]</scope>
    <source>
        <strain evidence="2 3">KA2</strain>
    </source>
</reference>
<feature type="transmembrane region" description="Helical" evidence="1">
    <location>
        <begin position="63"/>
        <end position="84"/>
    </location>
</feature>
<keyword evidence="1" id="KW-1133">Transmembrane helix</keyword>
<feature type="transmembrane region" description="Helical" evidence="1">
    <location>
        <begin position="158"/>
        <end position="179"/>
    </location>
</feature>
<evidence type="ECO:0000256" key="1">
    <source>
        <dbReference type="SAM" id="Phobius"/>
    </source>
</evidence>
<keyword evidence="1" id="KW-0812">Transmembrane</keyword>
<feature type="transmembrane region" description="Helical" evidence="1">
    <location>
        <begin position="90"/>
        <end position="111"/>
    </location>
</feature>
<evidence type="ECO:0000313" key="3">
    <source>
        <dbReference type="Proteomes" id="UP000240892"/>
    </source>
</evidence>
<name>A0A2T2Y428_9ENTR</name>
<organism evidence="2 3">
    <name type="scientific">Kluyvera genomosp. 2</name>
    <dbReference type="NCBI Taxonomy" id="2774054"/>
    <lineage>
        <taxon>Bacteria</taxon>
        <taxon>Pseudomonadati</taxon>
        <taxon>Pseudomonadota</taxon>
        <taxon>Gammaproteobacteria</taxon>
        <taxon>Enterobacterales</taxon>
        <taxon>Enterobacteriaceae</taxon>
        <taxon>Kluyvera</taxon>
    </lineage>
</organism>
<keyword evidence="1" id="KW-0472">Membrane</keyword>
<proteinExistence type="predicted"/>
<dbReference type="EMBL" id="PYHO01000005">
    <property type="protein sequence ID" value="PSR47304.1"/>
    <property type="molecule type" value="Genomic_DNA"/>
</dbReference>
<sequence>MYVRYTPKLAYISGSLGSKLLFIKPDAGPLYFVIKLLLFIPVLLKNLYLTIEKELSLKLFDNYSPKLVVVTFVSSFIYLFVFFLSRYFEHPWIVVLINIAYAFFVLGTVIMERMRKISGEHNTKLLTLGTTVSAIAVSMLDAIFTLADHPIGGNNTLIIYFVIVTLLIFSFILLFAQLIPVK</sequence>
<evidence type="ECO:0000313" key="2">
    <source>
        <dbReference type="EMBL" id="PSR47304.1"/>
    </source>
</evidence>
<accession>A0A2T2Y428</accession>
<feature type="transmembrane region" description="Helical" evidence="1">
    <location>
        <begin position="30"/>
        <end position="51"/>
    </location>
</feature>
<dbReference type="Proteomes" id="UP000240892">
    <property type="component" value="Unassembled WGS sequence"/>
</dbReference>
<comment type="caution">
    <text evidence="2">The sequence shown here is derived from an EMBL/GenBank/DDBJ whole genome shotgun (WGS) entry which is preliminary data.</text>
</comment>
<dbReference type="AlphaFoldDB" id="A0A2T2Y428"/>